<organism evidence="1">
    <name type="scientific">Rhizophora mucronata</name>
    <name type="common">Asiatic mangrove</name>
    <dbReference type="NCBI Taxonomy" id="61149"/>
    <lineage>
        <taxon>Eukaryota</taxon>
        <taxon>Viridiplantae</taxon>
        <taxon>Streptophyta</taxon>
        <taxon>Embryophyta</taxon>
        <taxon>Tracheophyta</taxon>
        <taxon>Spermatophyta</taxon>
        <taxon>Magnoliopsida</taxon>
        <taxon>eudicotyledons</taxon>
        <taxon>Gunneridae</taxon>
        <taxon>Pentapetalae</taxon>
        <taxon>rosids</taxon>
        <taxon>fabids</taxon>
        <taxon>Malpighiales</taxon>
        <taxon>Rhizophoraceae</taxon>
        <taxon>Rhizophora</taxon>
    </lineage>
</organism>
<evidence type="ECO:0000313" key="1">
    <source>
        <dbReference type="EMBL" id="MBX54264.1"/>
    </source>
</evidence>
<dbReference type="EMBL" id="GGEC01073780">
    <property type="protein sequence ID" value="MBX54264.1"/>
    <property type="molecule type" value="Transcribed_RNA"/>
</dbReference>
<dbReference type="AlphaFoldDB" id="A0A2P2PHK7"/>
<accession>A0A2P2PHK7</accession>
<name>A0A2P2PHK7_RHIMU</name>
<reference evidence="1" key="1">
    <citation type="submission" date="2018-02" db="EMBL/GenBank/DDBJ databases">
        <title>Rhizophora mucronata_Transcriptome.</title>
        <authorList>
            <person name="Meera S.P."/>
            <person name="Sreeshan A."/>
            <person name="Augustine A."/>
        </authorList>
    </citation>
    <scope>NUCLEOTIDE SEQUENCE</scope>
    <source>
        <tissue evidence="1">Leaf</tissue>
    </source>
</reference>
<sequence>MDQFFNPLPLHGESLVFILCAFNNLPQNFSSNTVKVNNRSFFGLKYEFEI</sequence>
<protein>
    <submittedName>
        <fullName evidence="1">Uncharacterized protein</fullName>
    </submittedName>
</protein>
<proteinExistence type="predicted"/>